<feature type="domain" description="PDZ" evidence="2">
    <location>
        <begin position="19"/>
        <end position="89"/>
    </location>
</feature>
<dbReference type="AlphaFoldDB" id="A0A915HRW4"/>
<sequence length="347" mass="37389">YEEKQTLPDGTQQTFIYQTVEIVKKPGQSLGLYLREGFGHERSDGVFVSRLADGSDLAKSSCLKPGDEVLSVNNVGVTQMGIDDVVVIISIPMRLLLKTRFPKFPASRISPGEENMTKSTDVEATPSTSATAAKPVVVMKQMPREESVESGFTDDGGATLAQARPTPTAQTSLGAKLRQQESRGPSYDSLRRNISRGQENIMGHSTGYDDYGGKYTAYSRQIAMHTPRVLDGQGRLLEGPDIWHENCPGHSGDGAVGHGRAPVRQHQPQQTSPYQSTLSRTAYLPPPRLQTTAPGGGGVRATSQVDYGPAAALGPGENFYPAPSPENVPELITQPPFEALSELAINR</sequence>
<dbReference type="Gene3D" id="2.30.42.10">
    <property type="match status" value="1"/>
</dbReference>
<organism evidence="3 4">
    <name type="scientific">Romanomermis culicivorax</name>
    <name type="common">Nematode worm</name>
    <dbReference type="NCBI Taxonomy" id="13658"/>
    <lineage>
        <taxon>Eukaryota</taxon>
        <taxon>Metazoa</taxon>
        <taxon>Ecdysozoa</taxon>
        <taxon>Nematoda</taxon>
        <taxon>Enoplea</taxon>
        <taxon>Dorylaimia</taxon>
        <taxon>Mermithida</taxon>
        <taxon>Mermithoidea</taxon>
        <taxon>Mermithidae</taxon>
        <taxon>Romanomermis</taxon>
    </lineage>
</organism>
<keyword evidence="3" id="KW-1185">Reference proteome</keyword>
<dbReference type="GO" id="GO:0046578">
    <property type="term" value="P:regulation of Ras protein signal transduction"/>
    <property type="evidence" value="ECO:0007669"/>
    <property type="project" value="TreeGrafter"/>
</dbReference>
<dbReference type="Pfam" id="PF00595">
    <property type="entry name" value="PDZ"/>
    <property type="match status" value="1"/>
</dbReference>
<dbReference type="GO" id="GO:0005096">
    <property type="term" value="F:GTPase activator activity"/>
    <property type="evidence" value="ECO:0007669"/>
    <property type="project" value="TreeGrafter"/>
</dbReference>
<proteinExistence type="predicted"/>
<dbReference type="InterPro" id="IPR001478">
    <property type="entry name" value="PDZ"/>
</dbReference>
<dbReference type="CDD" id="cd06718">
    <property type="entry name" value="PDZ_Par6-like"/>
    <property type="match status" value="1"/>
</dbReference>
<evidence type="ECO:0000259" key="2">
    <source>
        <dbReference type="PROSITE" id="PS50106"/>
    </source>
</evidence>
<dbReference type="InterPro" id="IPR036034">
    <property type="entry name" value="PDZ_sf"/>
</dbReference>
<accession>A0A915HRW4</accession>
<dbReference type="PANTHER" id="PTHR46150">
    <property type="entry name" value="RHO GTPASE-ACTIVATING PROTEIN 100F"/>
    <property type="match status" value="1"/>
</dbReference>
<feature type="region of interest" description="Disordered" evidence="1">
    <location>
        <begin position="144"/>
        <end position="189"/>
    </location>
</feature>
<feature type="region of interest" description="Disordered" evidence="1">
    <location>
        <begin position="284"/>
        <end position="303"/>
    </location>
</feature>
<dbReference type="GO" id="GO:0097060">
    <property type="term" value="C:synaptic membrane"/>
    <property type="evidence" value="ECO:0007669"/>
    <property type="project" value="TreeGrafter"/>
</dbReference>
<dbReference type="PROSITE" id="PS50106">
    <property type="entry name" value="PDZ"/>
    <property type="match status" value="1"/>
</dbReference>
<name>A0A915HRW4_ROMCU</name>
<evidence type="ECO:0000313" key="3">
    <source>
        <dbReference type="Proteomes" id="UP000887565"/>
    </source>
</evidence>
<dbReference type="GO" id="GO:0030030">
    <property type="term" value="P:cell projection organization"/>
    <property type="evidence" value="ECO:0007669"/>
    <property type="project" value="TreeGrafter"/>
</dbReference>
<dbReference type="Proteomes" id="UP000887565">
    <property type="component" value="Unplaced"/>
</dbReference>
<feature type="region of interest" description="Disordered" evidence="1">
    <location>
        <begin position="108"/>
        <end position="130"/>
    </location>
</feature>
<dbReference type="WBParaSite" id="nRc.2.0.1.t04663-RA">
    <property type="protein sequence ID" value="nRc.2.0.1.t04663-RA"/>
    <property type="gene ID" value="nRc.2.0.1.g04663"/>
</dbReference>
<evidence type="ECO:0000256" key="1">
    <source>
        <dbReference type="SAM" id="MobiDB-lite"/>
    </source>
</evidence>
<evidence type="ECO:0000313" key="4">
    <source>
        <dbReference type="WBParaSite" id="nRc.2.0.1.t04663-RA"/>
    </source>
</evidence>
<protein>
    <submittedName>
        <fullName evidence="4">PDZ domain-containing protein</fullName>
    </submittedName>
</protein>
<dbReference type="SUPFAM" id="SSF50156">
    <property type="entry name" value="PDZ domain-like"/>
    <property type="match status" value="1"/>
</dbReference>
<dbReference type="GO" id="GO:0016477">
    <property type="term" value="P:cell migration"/>
    <property type="evidence" value="ECO:0007669"/>
    <property type="project" value="TreeGrafter"/>
</dbReference>
<reference evidence="4" key="1">
    <citation type="submission" date="2022-11" db="UniProtKB">
        <authorList>
            <consortium name="WormBaseParasite"/>
        </authorList>
    </citation>
    <scope>IDENTIFICATION</scope>
</reference>
<dbReference type="PANTHER" id="PTHR46150:SF3">
    <property type="entry name" value="RHO GTPASE-ACTIVATING PROTEIN 100F"/>
    <property type="match status" value="1"/>
</dbReference>
<dbReference type="InterPro" id="IPR052118">
    <property type="entry name" value="Rho-GAP_regulator"/>
</dbReference>
<dbReference type="SMART" id="SM00228">
    <property type="entry name" value="PDZ"/>
    <property type="match status" value="1"/>
</dbReference>